<accession>A0A7C3PDB9</accession>
<reference evidence="4" key="1">
    <citation type="journal article" date="2020" name="mSystems">
        <title>Genome- and Community-Level Interaction Insights into Carbon Utilization and Element Cycling Functions of Hydrothermarchaeota in Hydrothermal Sediment.</title>
        <authorList>
            <person name="Zhou Z."/>
            <person name="Liu Y."/>
            <person name="Xu W."/>
            <person name="Pan J."/>
            <person name="Luo Z.H."/>
            <person name="Li M."/>
        </authorList>
    </citation>
    <scope>NUCLEOTIDE SEQUENCE [LARGE SCALE GENOMIC DNA]</scope>
    <source>
        <strain evidence="4">SpSt-418</strain>
    </source>
</reference>
<comment type="caution">
    <text evidence="4">The sequence shown here is derived from an EMBL/GenBank/DDBJ whole genome shotgun (WGS) entry which is preliminary data.</text>
</comment>
<dbReference type="PANTHER" id="PTHR43877">
    <property type="entry name" value="AMINOALKYLPHOSPHONATE N-ACETYLTRANSFERASE-RELATED-RELATED"/>
    <property type="match status" value="1"/>
</dbReference>
<dbReference type="EMBL" id="DSRU01000069">
    <property type="protein sequence ID" value="HFM97314.1"/>
    <property type="molecule type" value="Genomic_DNA"/>
</dbReference>
<evidence type="ECO:0000313" key="4">
    <source>
        <dbReference type="EMBL" id="HFM97314.1"/>
    </source>
</evidence>
<organism evidence="4">
    <name type="scientific">Oscillatoriales cyanobacterium SpSt-418</name>
    <dbReference type="NCBI Taxonomy" id="2282169"/>
    <lineage>
        <taxon>Bacteria</taxon>
        <taxon>Bacillati</taxon>
        <taxon>Cyanobacteriota</taxon>
        <taxon>Cyanophyceae</taxon>
        <taxon>Oscillatoriophycideae</taxon>
        <taxon>Oscillatoriales</taxon>
    </lineage>
</organism>
<gene>
    <name evidence="4" type="ORF">ENR64_06015</name>
</gene>
<dbReference type="GO" id="GO:0016747">
    <property type="term" value="F:acyltransferase activity, transferring groups other than amino-acyl groups"/>
    <property type="evidence" value="ECO:0007669"/>
    <property type="project" value="InterPro"/>
</dbReference>
<dbReference type="InterPro" id="IPR050832">
    <property type="entry name" value="Bact_Acetyltransf"/>
</dbReference>
<dbReference type="Gene3D" id="3.40.630.30">
    <property type="match status" value="1"/>
</dbReference>
<evidence type="ECO:0000256" key="2">
    <source>
        <dbReference type="ARBA" id="ARBA00023315"/>
    </source>
</evidence>
<evidence type="ECO:0000256" key="1">
    <source>
        <dbReference type="ARBA" id="ARBA00022679"/>
    </source>
</evidence>
<dbReference type="SUPFAM" id="SSF55729">
    <property type="entry name" value="Acyl-CoA N-acyltransferases (Nat)"/>
    <property type="match status" value="1"/>
</dbReference>
<feature type="domain" description="N-acetyltransferase" evidence="3">
    <location>
        <begin position="17"/>
        <end position="183"/>
    </location>
</feature>
<proteinExistence type="predicted"/>
<dbReference type="InterPro" id="IPR000182">
    <property type="entry name" value="GNAT_dom"/>
</dbReference>
<evidence type="ECO:0000259" key="3">
    <source>
        <dbReference type="PROSITE" id="PS51186"/>
    </source>
</evidence>
<protein>
    <submittedName>
        <fullName evidence="4">GNAT family N-acetyltransferase</fullName>
    </submittedName>
</protein>
<dbReference type="AlphaFoldDB" id="A0A7C3PDB9"/>
<keyword evidence="2" id="KW-0012">Acyltransferase</keyword>
<name>A0A7C3PDB9_9CYAN</name>
<sequence>MLLNSKKSSMITTEEAITIHRATATDAAVLAELGRRTMRQTYGASFAIKEIDHVAEQRFNLKRLTAELANPQVLYLMATVNQQPCGYAKLEPTSTPDAIPGLHPLELVHLYVDSQWIGRGAGAKLMQTALEFATSNGFATCWLRVLESNNRAISFYRRWGFVEVGIERYPAGETSVPVLLMLRRSADAATEYATPSVVTP</sequence>
<dbReference type="Pfam" id="PF00583">
    <property type="entry name" value="Acetyltransf_1"/>
    <property type="match status" value="1"/>
</dbReference>
<keyword evidence="1 4" id="KW-0808">Transferase</keyword>
<dbReference type="PROSITE" id="PS51186">
    <property type="entry name" value="GNAT"/>
    <property type="match status" value="1"/>
</dbReference>
<dbReference type="CDD" id="cd04301">
    <property type="entry name" value="NAT_SF"/>
    <property type="match status" value="1"/>
</dbReference>
<dbReference type="InterPro" id="IPR016181">
    <property type="entry name" value="Acyl_CoA_acyltransferase"/>
</dbReference>